<proteinExistence type="predicted"/>
<sequence>SYVVYALLAFWISNKGQKNPSEIMSIWFFKVLRAEQATQEVKGSDRQKHYWSKMQIQIASPFYEHSEQGLLLEEMIDSMPRSGRTQPSSKDFGLEAMSRAQQTNIMMMQRGNFKGQKRIKCFNCGKEGHLAR</sequence>
<dbReference type="GO" id="GO:0008270">
    <property type="term" value="F:zinc ion binding"/>
    <property type="evidence" value="ECO:0007669"/>
    <property type="project" value="UniProtKB-KW"/>
</dbReference>
<keyword evidence="1" id="KW-0479">Metal-binding</keyword>
<feature type="domain" description="CCHC-type" evidence="2">
    <location>
        <begin position="120"/>
        <end position="132"/>
    </location>
</feature>
<protein>
    <submittedName>
        <fullName evidence="3">Gag protein</fullName>
    </submittedName>
</protein>
<keyword evidence="1" id="KW-0863">Zinc-finger</keyword>
<dbReference type="Gene3D" id="1.20.5.760">
    <property type="entry name" value="Single helix bin"/>
    <property type="match status" value="1"/>
</dbReference>
<dbReference type="SUPFAM" id="SSF57756">
    <property type="entry name" value="Retrovirus zinc finger-like domains"/>
    <property type="match status" value="1"/>
</dbReference>
<dbReference type="GO" id="GO:0003676">
    <property type="term" value="F:nucleic acid binding"/>
    <property type="evidence" value="ECO:0007669"/>
    <property type="project" value="InterPro"/>
</dbReference>
<gene>
    <name evidence="3" type="primary">gag</name>
</gene>
<dbReference type="EMBL" id="DQ155004">
    <property type="protein sequence ID" value="AAZ91530.1"/>
    <property type="molecule type" value="Genomic_DNA"/>
</dbReference>
<organismHost>
    <name type="scientific">Homo sapiens</name>
    <name type="common">Human</name>
    <dbReference type="NCBI Taxonomy" id="9606"/>
</organismHost>
<name>Q3S7X6_HV1</name>
<keyword evidence="1" id="KW-0862">Zinc</keyword>
<reference evidence="3" key="1">
    <citation type="submission" date="2005-08" db="EMBL/GenBank/DDBJ databases">
        <title>Genomic Diversity of HIV-1 subtypes in Northern Kenya.</title>
        <authorList>
            <person name="Khamadi S.A."/>
            <person name="Ochieng W."/>
            <person name="Lihana R.W."/>
            <person name="Kiptoo M.K."/>
            <person name="Kinyua J.G."/>
            <person name="Lagat N."/>
            <person name="Muriuki J."/>
            <person name="Mwangi J."/>
            <person name="Pelle R."/>
            <person name="Muigai A."/>
            <person name="Carter J."/>
            <person name="Yamada R."/>
            <person name="Mpoke S."/>
        </authorList>
    </citation>
    <scope>NUCLEOTIDE SEQUENCE</scope>
    <source>
        <strain evidence="3">MYDH046</strain>
    </source>
</reference>
<dbReference type="PROSITE" id="PS50158">
    <property type="entry name" value="ZF_CCHC"/>
    <property type="match status" value="1"/>
</dbReference>
<feature type="non-terminal residue" evidence="3">
    <location>
        <position position="1"/>
    </location>
</feature>
<evidence type="ECO:0000259" key="2">
    <source>
        <dbReference type="PROSITE" id="PS50158"/>
    </source>
</evidence>
<accession>Q3S7X6</accession>
<organism evidence="3">
    <name type="scientific">Human immunodeficiency virus type 1</name>
    <name type="common">HIV-1</name>
    <dbReference type="NCBI Taxonomy" id="11676"/>
    <lineage>
        <taxon>Viruses</taxon>
        <taxon>Riboviria</taxon>
        <taxon>Pararnavirae</taxon>
        <taxon>Artverviricota</taxon>
        <taxon>Revtraviricetes</taxon>
        <taxon>Ortervirales</taxon>
        <taxon>Retroviridae</taxon>
        <taxon>Orthoretrovirinae</taxon>
        <taxon>Lentivirus</taxon>
        <taxon>Lentivirus humimdef1</taxon>
    </lineage>
</organism>
<dbReference type="Pfam" id="PF00098">
    <property type="entry name" value="zf-CCHC"/>
    <property type="match status" value="1"/>
</dbReference>
<dbReference type="InterPro" id="IPR001878">
    <property type="entry name" value="Znf_CCHC"/>
</dbReference>
<evidence type="ECO:0000313" key="3">
    <source>
        <dbReference type="EMBL" id="AAZ91530.1"/>
    </source>
</evidence>
<dbReference type="InterPro" id="IPR036875">
    <property type="entry name" value="Znf_CCHC_sf"/>
</dbReference>
<evidence type="ECO:0000256" key="1">
    <source>
        <dbReference type="PROSITE-ProRule" id="PRU00047"/>
    </source>
</evidence>
<feature type="non-terminal residue" evidence="3">
    <location>
        <position position="132"/>
    </location>
</feature>